<accession>A0A518E2A4</accession>
<sequence length="88" mass="9805">MRITSGFSVVVSKKSRRQKADLQSVKVSRSPRTSTFRTTLRNRNPKVSVLAPLNGQLSPAARADRKIAKTLLHQLALIFRMTGVMVDI</sequence>
<feature type="region of interest" description="Disordered" evidence="1">
    <location>
        <begin position="20"/>
        <end position="41"/>
    </location>
</feature>
<keyword evidence="3" id="KW-1185">Reference proteome</keyword>
<feature type="compositionally biased region" description="Low complexity" evidence="1">
    <location>
        <begin position="28"/>
        <end position="41"/>
    </location>
</feature>
<gene>
    <name evidence="2" type="ORF">Pla8534_60860</name>
</gene>
<reference evidence="2 3" key="1">
    <citation type="submission" date="2019-02" db="EMBL/GenBank/DDBJ databases">
        <title>Deep-cultivation of Planctomycetes and their phenomic and genomic characterization uncovers novel biology.</title>
        <authorList>
            <person name="Wiegand S."/>
            <person name="Jogler M."/>
            <person name="Boedeker C."/>
            <person name="Pinto D."/>
            <person name="Vollmers J."/>
            <person name="Rivas-Marin E."/>
            <person name="Kohn T."/>
            <person name="Peeters S.H."/>
            <person name="Heuer A."/>
            <person name="Rast P."/>
            <person name="Oberbeckmann S."/>
            <person name="Bunk B."/>
            <person name="Jeske O."/>
            <person name="Meyerdierks A."/>
            <person name="Storesund J.E."/>
            <person name="Kallscheuer N."/>
            <person name="Luecker S."/>
            <person name="Lage O.M."/>
            <person name="Pohl T."/>
            <person name="Merkel B.J."/>
            <person name="Hornburger P."/>
            <person name="Mueller R.-W."/>
            <person name="Bruemmer F."/>
            <person name="Labrenz M."/>
            <person name="Spormann A.M."/>
            <person name="Op den Camp H."/>
            <person name="Overmann J."/>
            <person name="Amann R."/>
            <person name="Jetten M.S.M."/>
            <person name="Mascher T."/>
            <person name="Medema M.H."/>
            <person name="Devos D.P."/>
            <person name="Kaster A.-K."/>
            <person name="Ovreas L."/>
            <person name="Rohde M."/>
            <person name="Galperin M.Y."/>
            <person name="Jogler C."/>
        </authorList>
    </citation>
    <scope>NUCLEOTIDE SEQUENCE [LARGE SCALE GENOMIC DNA]</scope>
    <source>
        <strain evidence="2 3">Pla85_3_4</strain>
    </source>
</reference>
<organism evidence="2 3">
    <name type="scientific">Lignipirellula cremea</name>
    <dbReference type="NCBI Taxonomy" id="2528010"/>
    <lineage>
        <taxon>Bacteria</taxon>
        <taxon>Pseudomonadati</taxon>
        <taxon>Planctomycetota</taxon>
        <taxon>Planctomycetia</taxon>
        <taxon>Pirellulales</taxon>
        <taxon>Pirellulaceae</taxon>
        <taxon>Lignipirellula</taxon>
    </lineage>
</organism>
<dbReference type="Proteomes" id="UP000317648">
    <property type="component" value="Chromosome"/>
</dbReference>
<dbReference type="KEGG" id="lcre:Pla8534_60860"/>
<dbReference type="AlphaFoldDB" id="A0A518E2A4"/>
<protein>
    <submittedName>
        <fullName evidence="2">Uncharacterized protein</fullName>
    </submittedName>
</protein>
<evidence type="ECO:0000313" key="3">
    <source>
        <dbReference type="Proteomes" id="UP000317648"/>
    </source>
</evidence>
<proteinExistence type="predicted"/>
<evidence type="ECO:0000313" key="2">
    <source>
        <dbReference type="EMBL" id="QDU98225.1"/>
    </source>
</evidence>
<evidence type="ECO:0000256" key="1">
    <source>
        <dbReference type="SAM" id="MobiDB-lite"/>
    </source>
</evidence>
<name>A0A518E2A4_9BACT</name>
<dbReference type="EMBL" id="CP036433">
    <property type="protein sequence ID" value="QDU98225.1"/>
    <property type="molecule type" value="Genomic_DNA"/>
</dbReference>